<keyword evidence="1" id="KW-0812">Transmembrane</keyword>
<sequence length="55" mass="6540">MKFTYYLEKISGVSVYPIFSLVTFVVFFLLVTFWVMGKDKKSIEHLENLPFEDNK</sequence>
<evidence type="ECO:0000313" key="3">
    <source>
        <dbReference type="Proteomes" id="UP001501410"/>
    </source>
</evidence>
<evidence type="ECO:0000256" key="1">
    <source>
        <dbReference type="SAM" id="Phobius"/>
    </source>
</evidence>
<dbReference type="Proteomes" id="UP001501410">
    <property type="component" value="Unassembled WGS sequence"/>
</dbReference>
<dbReference type="EMBL" id="BAABEZ010000013">
    <property type="protein sequence ID" value="GAA4451761.1"/>
    <property type="molecule type" value="Genomic_DNA"/>
</dbReference>
<organism evidence="2 3">
    <name type="scientific">Rurimicrobium arvi</name>
    <dbReference type="NCBI Taxonomy" id="2049916"/>
    <lineage>
        <taxon>Bacteria</taxon>
        <taxon>Pseudomonadati</taxon>
        <taxon>Bacteroidota</taxon>
        <taxon>Chitinophagia</taxon>
        <taxon>Chitinophagales</taxon>
        <taxon>Chitinophagaceae</taxon>
        <taxon>Rurimicrobium</taxon>
    </lineage>
</organism>
<keyword evidence="3" id="KW-1185">Reference proteome</keyword>
<protein>
    <recommendedName>
        <fullName evidence="4">CcoQ/FixQ family Cbb3-type cytochrome c oxidase assembly chaperone</fullName>
    </recommendedName>
</protein>
<comment type="caution">
    <text evidence="2">The sequence shown here is derived from an EMBL/GenBank/DDBJ whole genome shotgun (WGS) entry which is preliminary data.</text>
</comment>
<keyword evidence="1" id="KW-1133">Transmembrane helix</keyword>
<evidence type="ECO:0008006" key="4">
    <source>
        <dbReference type="Google" id="ProtNLM"/>
    </source>
</evidence>
<accession>A0ABP8MMT9</accession>
<evidence type="ECO:0000313" key="2">
    <source>
        <dbReference type="EMBL" id="GAA4451761.1"/>
    </source>
</evidence>
<gene>
    <name evidence="2" type="ORF">GCM10023092_09720</name>
</gene>
<feature type="transmembrane region" description="Helical" evidence="1">
    <location>
        <begin position="15"/>
        <end position="36"/>
    </location>
</feature>
<name>A0ABP8MMT9_9BACT</name>
<dbReference type="RefSeq" id="WP_344823291.1">
    <property type="nucleotide sequence ID" value="NZ_BAABEZ010000013.1"/>
</dbReference>
<reference evidence="3" key="1">
    <citation type="journal article" date="2019" name="Int. J. Syst. Evol. Microbiol.">
        <title>The Global Catalogue of Microorganisms (GCM) 10K type strain sequencing project: providing services to taxonomists for standard genome sequencing and annotation.</title>
        <authorList>
            <consortium name="The Broad Institute Genomics Platform"/>
            <consortium name="The Broad Institute Genome Sequencing Center for Infectious Disease"/>
            <person name="Wu L."/>
            <person name="Ma J."/>
        </authorList>
    </citation>
    <scope>NUCLEOTIDE SEQUENCE [LARGE SCALE GENOMIC DNA]</scope>
    <source>
        <strain evidence="3">JCM 31921</strain>
    </source>
</reference>
<keyword evidence="1" id="KW-0472">Membrane</keyword>
<proteinExistence type="predicted"/>